<name>A0A1I7XD24_HETBA</name>
<sequence>MTDVFVYRPPSFAHFVFLCSDKPTTWVNEVEKLSRTRYYLINMTKTSDPSNINKNCLNVRRSMIRYNDSSAIAKSMLV</sequence>
<dbReference type="WBParaSite" id="Hba_15542">
    <property type="protein sequence ID" value="Hba_15542"/>
    <property type="gene ID" value="Hba_15542"/>
</dbReference>
<keyword evidence="1" id="KW-1185">Reference proteome</keyword>
<dbReference type="Proteomes" id="UP000095283">
    <property type="component" value="Unplaced"/>
</dbReference>
<organism evidence="1 2">
    <name type="scientific">Heterorhabditis bacteriophora</name>
    <name type="common">Entomopathogenic nematode worm</name>
    <dbReference type="NCBI Taxonomy" id="37862"/>
    <lineage>
        <taxon>Eukaryota</taxon>
        <taxon>Metazoa</taxon>
        <taxon>Ecdysozoa</taxon>
        <taxon>Nematoda</taxon>
        <taxon>Chromadorea</taxon>
        <taxon>Rhabditida</taxon>
        <taxon>Rhabditina</taxon>
        <taxon>Rhabditomorpha</taxon>
        <taxon>Strongyloidea</taxon>
        <taxon>Heterorhabditidae</taxon>
        <taxon>Heterorhabditis</taxon>
    </lineage>
</organism>
<dbReference type="AlphaFoldDB" id="A0A1I7XD24"/>
<proteinExistence type="predicted"/>
<evidence type="ECO:0000313" key="1">
    <source>
        <dbReference type="Proteomes" id="UP000095283"/>
    </source>
</evidence>
<evidence type="ECO:0000313" key="2">
    <source>
        <dbReference type="WBParaSite" id="Hba_15542"/>
    </source>
</evidence>
<reference evidence="2" key="1">
    <citation type="submission" date="2016-11" db="UniProtKB">
        <authorList>
            <consortium name="WormBaseParasite"/>
        </authorList>
    </citation>
    <scope>IDENTIFICATION</scope>
</reference>
<protein>
    <submittedName>
        <fullName evidence="2">Uncharacterized protein</fullName>
    </submittedName>
</protein>
<accession>A0A1I7XD24</accession>